<dbReference type="AlphaFoldDB" id="A0A0U5AU00"/>
<dbReference type="OrthoDB" id="5572373at2"/>
<evidence type="ECO:0000313" key="1">
    <source>
        <dbReference type="EMBL" id="BAU27217.1"/>
    </source>
</evidence>
<gene>
    <name evidence="1" type="ORF">CB4_01386</name>
</gene>
<dbReference type="EMBL" id="AP017312">
    <property type="protein sequence ID" value="BAU27217.1"/>
    <property type="molecule type" value="Genomic_DNA"/>
</dbReference>
<dbReference type="Pfam" id="PF14568">
    <property type="entry name" value="SUKH_6"/>
    <property type="match status" value="1"/>
</dbReference>
<protein>
    <submittedName>
        <fullName evidence="1">Uncharacterized protein</fullName>
    </submittedName>
</protein>
<dbReference type="InterPro" id="IPR018958">
    <property type="entry name" value="Knr4/Smi1-like_dom"/>
</dbReference>
<name>A0A0U5AU00_9BACL</name>
<keyword evidence="2" id="KW-1185">Reference proteome</keyword>
<dbReference type="SMART" id="SM00860">
    <property type="entry name" value="SMI1_KNR4"/>
    <property type="match status" value="1"/>
</dbReference>
<evidence type="ECO:0000313" key="2">
    <source>
        <dbReference type="Proteomes" id="UP000217696"/>
    </source>
</evidence>
<organism evidence="1 2">
    <name type="scientific">Aneurinibacillus soli</name>
    <dbReference type="NCBI Taxonomy" id="1500254"/>
    <lineage>
        <taxon>Bacteria</taxon>
        <taxon>Bacillati</taxon>
        <taxon>Bacillota</taxon>
        <taxon>Bacilli</taxon>
        <taxon>Bacillales</taxon>
        <taxon>Paenibacillaceae</taxon>
        <taxon>Aneurinibacillus group</taxon>
        <taxon>Aneurinibacillus</taxon>
    </lineage>
</organism>
<sequence length="177" mass="20797">MEKLIRIIPPPENPLNTGDDVEWENFITNLGTDLPSDYKKFIKIYGTGGIDNFLWILTPFVSDENINFLKKQRELSDAYLQSKQNFPQYYKHNVFPQKGGLLPWAYTDNGDELYWLTDGEPCNWKIVVYESRSFENYTYSLTMTEFLYQILTRELVCDAFPDDFPSDELQFISVNVE</sequence>
<accession>A0A0U5AU00</accession>
<proteinExistence type="predicted"/>
<reference evidence="1 2" key="1">
    <citation type="submission" date="2015-12" db="EMBL/GenBank/DDBJ databases">
        <title>Genome sequence of Aneurinibacillus soli.</title>
        <authorList>
            <person name="Lee J.S."/>
            <person name="Lee K.C."/>
            <person name="Kim K.K."/>
            <person name="Lee B.W."/>
        </authorList>
    </citation>
    <scope>NUCLEOTIDE SEQUENCE [LARGE SCALE GENOMIC DNA]</scope>
    <source>
        <strain evidence="1 2">CB4</strain>
    </source>
</reference>
<dbReference type="Gene3D" id="3.40.1580.10">
    <property type="entry name" value="SMI1/KNR4-like"/>
    <property type="match status" value="1"/>
</dbReference>
<dbReference type="KEGG" id="asoc:CB4_01386"/>
<dbReference type="SUPFAM" id="SSF160631">
    <property type="entry name" value="SMI1/KNR4-like"/>
    <property type="match status" value="1"/>
</dbReference>
<dbReference type="RefSeq" id="WP_096464384.1">
    <property type="nucleotide sequence ID" value="NZ_AP017312.1"/>
</dbReference>
<dbReference type="Proteomes" id="UP000217696">
    <property type="component" value="Chromosome"/>
</dbReference>
<dbReference type="InterPro" id="IPR037883">
    <property type="entry name" value="Knr4/Smi1-like_sf"/>
</dbReference>